<evidence type="ECO:0000259" key="2">
    <source>
        <dbReference type="Pfam" id="PF01757"/>
    </source>
</evidence>
<feature type="transmembrane region" description="Helical" evidence="1">
    <location>
        <begin position="297"/>
        <end position="317"/>
    </location>
</feature>
<evidence type="ECO:0000313" key="4">
    <source>
        <dbReference type="EMBL" id="GMR62318.1"/>
    </source>
</evidence>
<evidence type="ECO:0000313" key="5">
    <source>
        <dbReference type="Proteomes" id="UP001328107"/>
    </source>
</evidence>
<dbReference type="Pfam" id="PF01757">
    <property type="entry name" value="Acyl_transf_3"/>
    <property type="match status" value="1"/>
</dbReference>
<feature type="domain" description="Acyltransferase 3" evidence="2">
    <location>
        <begin position="11"/>
        <end position="348"/>
    </location>
</feature>
<accession>A0AAN5DFL1</accession>
<dbReference type="GO" id="GO:0016020">
    <property type="term" value="C:membrane"/>
    <property type="evidence" value="ECO:0007669"/>
    <property type="project" value="TreeGrafter"/>
</dbReference>
<feature type="transmembrane region" description="Helical" evidence="1">
    <location>
        <begin position="172"/>
        <end position="191"/>
    </location>
</feature>
<reference evidence="5" key="1">
    <citation type="submission" date="2022-10" db="EMBL/GenBank/DDBJ databases">
        <title>Genome assembly of Pristionchus species.</title>
        <authorList>
            <person name="Yoshida K."/>
            <person name="Sommer R.J."/>
        </authorList>
    </citation>
    <scope>NUCLEOTIDE SEQUENCE [LARGE SCALE GENOMIC DNA]</scope>
    <source>
        <strain evidence="5">RS5460</strain>
    </source>
</reference>
<keyword evidence="1" id="KW-0472">Membrane</keyword>
<dbReference type="PANTHER" id="PTHR23028:SF53">
    <property type="entry name" value="ACYL_TRANSF_3 DOMAIN-CONTAINING PROTEIN"/>
    <property type="match status" value="1"/>
</dbReference>
<dbReference type="EMBL" id="BTRK01000006">
    <property type="protein sequence ID" value="GMR62318.1"/>
    <property type="molecule type" value="Genomic_DNA"/>
</dbReference>
<feature type="transmembrane region" description="Helical" evidence="1">
    <location>
        <begin position="265"/>
        <end position="285"/>
    </location>
</feature>
<name>A0AAN5DFL1_9BILA</name>
<feature type="transmembrane region" description="Helical" evidence="1">
    <location>
        <begin position="37"/>
        <end position="57"/>
    </location>
</feature>
<comment type="caution">
    <text evidence="4">The sequence shown here is derived from an EMBL/GenBank/DDBJ whole genome shotgun (WGS) entry which is preliminary data.</text>
</comment>
<feature type="transmembrane region" description="Helical" evidence="1">
    <location>
        <begin position="141"/>
        <end position="160"/>
    </location>
</feature>
<keyword evidence="1" id="KW-0812">Transmembrane</keyword>
<evidence type="ECO:0000256" key="1">
    <source>
        <dbReference type="SAM" id="Phobius"/>
    </source>
</evidence>
<dbReference type="GO" id="GO:0000271">
    <property type="term" value="P:polysaccharide biosynthetic process"/>
    <property type="evidence" value="ECO:0007669"/>
    <property type="project" value="TreeGrafter"/>
</dbReference>
<keyword evidence="1" id="KW-1133">Transmembrane helix</keyword>
<feature type="transmembrane region" description="Helical" evidence="1">
    <location>
        <begin position="241"/>
        <end position="259"/>
    </location>
</feature>
<feature type="transmembrane region" description="Helical" evidence="1">
    <location>
        <begin position="78"/>
        <end position="97"/>
    </location>
</feature>
<evidence type="ECO:0000259" key="3">
    <source>
        <dbReference type="Pfam" id="PF19040"/>
    </source>
</evidence>
<dbReference type="InterPro" id="IPR050879">
    <property type="entry name" value="Acyltransferase_3"/>
</dbReference>
<dbReference type="InterPro" id="IPR002656">
    <property type="entry name" value="Acyl_transf_3_dom"/>
</dbReference>
<gene>
    <name evidence="4" type="ORF">PMAYCL1PPCAC_32513</name>
</gene>
<dbReference type="AlphaFoldDB" id="A0AAN5DFL1"/>
<evidence type="ECO:0008006" key="6">
    <source>
        <dbReference type="Google" id="ProtNLM"/>
    </source>
</evidence>
<dbReference type="InterPro" id="IPR043968">
    <property type="entry name" value="SGNH"/>
</dbReference>
<feature type="domain" description="SGNH" evidence="3">
    <location>
        <begin position="446"/>
        <end position="667"/>
    </location>
</feature>
<feature type="transmembrane region" description="Helical" evidence="1">
    <location>
        <begin position="323"/>
        <end position="346"/>
    </location>
</feature>
<dbReference type="PANTHER" id="PTHR23028">
    <property type="entry name" value="ACETYLTRANSFERASE"/>
    <property type="match status" value="1"/>
</dbReference>
<organism evidence="4 5">
    <name type="scientific">Pristionchus mayeri</name>
    <dbReference type="NCBI Taxonomy" id="1317129"/>
    <lineage>
        <taxon>Eukaryota</taxon>
        <taxon>Metazoa</taxon>
        <taxon>Ecdysozoa</taxon>
        <taxon>Nematoda</taxon>
        <taxon>Chromadorea</taxon>
        <taxon>Rhabditida</taxon>
        <taxon>Rhabditina</taxon>
        <taxon>Diplogasteromorpha</taxon>
        <taxon>Diplogasteroidea</taxon>
        <taxon>Neodiplogasteridae</taxon>
        <taxon>Pristionchus</taxon>
    </lineage>
</organism>
<feature type="transmembrane region" description="Helical" evidence="1">
    <location>
        <begin position="12"/>
        <end position="31"/>
    </location>
</feature>
<protein>
    <recommendedName>
        <fullName evidence="6">Acyltransferase</fullName>
    </recommendedName>
</protein>
<feature type="transmembrane region" description="Helical" evidence="1">
    <location>
        <begin position="358"/>
        <end position="385"/>
    </location>
</feature>
<sequence>MKIGLSGERRADIQGLRGFCLVSVVFFHVWPQKFVNGYIGVDIFFLISGYLITNILSAKQCINLEVLADFYKRRFKRIVPMYALTLLVSVSFATWLFTDRLINTMRHKLPWVAAFAMNIGNLLDTKDYWTAVNEIQLFTHLWSLGLEIQFYLLVPVLLLAERYFSVKTSAPTFLFPLALSLVSLILFLVTGEIFSFNTILTRLWQFLSAKVISDIAKYAKEKLYARMCESDDLKKIGLQDCINAIICLALASIVILLSLTPDYTIHPVTLRLSTLAAMSFVLIAGNKPFTRAKIFELPILTFLGDISYVAYLVHWPIIAFTKFYFDVTVFGVFEGSFVLILSLLVASAVHFHLERPSLFWPFPLSTTVVIVAYALCALAFTPLLYRVRHEVFIPESVWASESYLWNNHLDQHWKSEHKNRTLFAGCVNDTSGKHIIGKTFLKMEKNSHCIVHGNPASNLDILMVGNSFAGFSAPHFHDIAAGRYRSLRGIIQKGCSFLQPLSQRCQQYRDAVFKLADVTRPALIIVSMRTYAPQMGPIVENDPALAEMKEIFDKLSTYARFVVVDDAYPAARVPSSVPTSLLKRARFNQSIADLKQDYKAYSSRFRHYFDRVKHFNYSNIVRLETGKLMFNGSDVFTWYNPHNGHSRYCDDYHLSNEAFEILRPQWKTRLDDMFNALERAGIR</sequence>
<dbReference type="Pfam" id="PF19040">
    <property type="entry name" value="SGNH"/>
    <property type="match status" value="1"/>
</dbReference>
<dbReference type="Proteomes" id="UP001328107">
    <property type="component" value="Unassembled WGS sequence"/>
</dbReference>
<proteinExistence type="predicted"/>
<dbReference type="GO" id="GO:0016747">
    <property type="term" value="F:acyltransferase activity, transferring groups other than amino-acyl groups"/>
    <property type="evidence" value="ECO:0007669"/>
    <property type="project" value="InterPro"/>
</dbReference>
<keyword evidence="5" id="KW-1185">Reference proteome</keyword>